<organism evidence="2 3">
    <name type="scientific">Candidatus Kaiserbacteria bacterium CG10_big_fil_rev_8_21_14_0_10_45_20</name>
    <dbReference type="NCBI Taxonomy" id="1974607"/>
    <lineage>
        <taxon>Bacteria</taxon>
        <taxon>Candidatus Kaiseribacteriota</taxon>
    </lineage>
</organism>
<comment type="caution">
    <text evidence="2">The sequence shown here is derived from an EMBL/GenBank/DDBJ whole genome shotgun (WGS) entry which is preliminary data.</text>
</comment>
<evidence type="ECO:0000313" key="2">
    <source>
        <dbReference type="EMBL" id="PIR84979.1"/>
    </source>
</evidence>
<dbReference type="Gene3D" id="2.30.30.320">
    <property type="entry name" value="DUF1653-like domain"/>
    <property type="match status" value="1"/>
</dbReference>
<dbReference type="InterPro" id="IPR023387">
    <property type="entry name" value="DUF1653-like_dom"/>
</dbReference>
<reference evidence="3" key="1">
    <citation type="submission" date="2017-09" db="EMBL/GenBank/DDBJ databases">
        <title>Depth-based differentiation of microbial function through sediment-hosted aquifers and enrichment of novel symbionts in the deep terrestrial subsurface.</title>
        <authorList>
            <person name="Probst A.J."/>
            <person name="Ladd B."/>
            <person name="Jarett J.K."/>
            <person name="Geller-Mcgrath D.E."/>
            <person name="Sieber C.M.K."/>
            <person name="Emerson J.B."/>
            <person name="Anantharaman K."/>
            <person name="Thomas B.C."/>
            <person name="Malmstrom R."/>
            <person name="Stieglmeier M."/>
            <person name="Klingl A."/>
            <person name="Woyke T."/>
            <person name="Ryan C.M."/>
            <person name="Banfield J.F."/>
        </authorList>
    </citation>
    <scope>NUCLEOTIDE SEQUENCE [LARGE SCALE GENOMIC DNA]</scope>
</reference>
<protein>
    <recommendedName>
        <fullName evidence="1">DUF1653 domain-containing protein</fullName>
    </recommendedName>
</protein>
<sequence>MNQPSPKVHPQKLYRHYKGALYFVEGVAIEATDAREGTEVIVYRSIALGLLFTRDIEEFVAPIEWPDGVVRPRFIQVSDSEVTA</sequence>
<dbReference type="InterPro" id="IPR037135">
    <property type="entry name" value="DUF1653-like_dom_sf"/>
</dbReference>
<feature type="domain" description="DUF1653" evidence="1">
    <location>
        <begin position="13"/>
        <end position="74"/>
    </location>
</feature>
<proteinExistence type="predicted"/>
<evidence type="ECO:0000313" key="3">
    <source>
        <dbReference type="Proteomes" id="UP000229315"/>
    </source>
</evidence>
<dbReference type="Pfam" id="PF07866">
    <property type="entry name" value="DUF1653"/>
    <property type="match status" value="1"/>
</dbReference>
<name>A0A2H0UEZ1_9BACT</name>
<dbReference type="EMBL" id="PFBH01000020">
    <property type="protein sequence ID" value="PIR84979.1"/>
    <property type="molecule type" value="Genomic_DNA"/>
</dbReference>
<gene>
    <name evidence="2" type="ORF">COU15_03175</name>
</gene>
<dbReference type="AlphaFoldDB" id="A0A2H0UEZ1"/>
<dbReference type="Proteomes" id="UP000229315">
    <property type="component" value="Unassembled WGS sequence"/>
</dbReference>
<accession>A0A2H0UEZ1</accession>
<evidence type="ECO:0000259" key="1">
    <source>
        <dbReference type="Pfam" id="PF07866"/>
    </source>
</evidence>